<reference evidence="1" key="1">
    <citation type="submission" date="2017-12" db="EMBL/GenBank/DDBJ databases">
        <title>High-resolution comparative analysis of great ape genomes.</title>
        <authorList>
            <person name="Pollen A."/>
            <person name="Hastie A."/>
            <person name="Hormozdiari F."/>
            <person name="Dougherty M."/>
            <person name="Liu R."/>
            <person name="Chaisson M."/>
            <person name="Hoppe E."/>
            <person name="Hill C."/>
            <person name="Pang A."/>
            <person name="Hillier L."/>
            <person name="Baker C."/>
            <person name="Armstrong J."/>
            <person name="Shendure J."/>
            <person name="Paten B."/>
            <person name="Wilson R."/>
            <person name="Chao H."/>
            <person name="Schneider V."/>
            <person name="Ventura M."/>
            <person name="Kronenberg Z."/>
            <person name="Murali S."/>
            <person name="Gordon D."/>
            <person name="Cantsilieris S."/>
            <person name="Munson K."/>
            <person name="Nelson B."/>
            <person name="Raja A."/>
            <person name="Underwood J."/>
            <person name="Diekhans M."/>
            <person name="Fiddes I."/>
            <person name="Haussler D."/>
            <person name="Eichler E."/>
        </authorList>
    </citation>
    <scope>NUCLEOTIDE SEQUENCE [LARGE SCALE GENOMIC DNA]</scope>
    <source>
        <strain evidence="1">Susie</strain>
    </source>
</reference>
<evidence type="ECO:0000313" key="1">
    <source>
        <dbReference type="EMBL" id="PNJ20534.1"/>
    </source>
</evidence>
<dbReference type="AlphaFoldDB" id="A0A2J8SIC7"/>
<organism evidence="1">
    <name type="scientific">Pongo abelii</name>
    <name type="common">Sumatran orangutan</name>
    <name type="synonym">Pongo pygmaeus abelii</name>
    <dbReference type="NCBI Taxonomy" id="9601"/>
    <lineage>
        <taxon>Eukaryota</taxon>
        <taxon>Metazoa</taxon>
        <taxon>Chordata</taxon>
        <taxon>Craniata</taxon>
        <taxon>Vertebrata</taxon>
        <taxon>Euteleostomi</taxon>
        <taxon>Mammalia</taxon>
        <taxon>Eutheria</taxon>
        <taxon>Euarchontoglires</taxon>
        <taxon>Primates</taxon>
        <taxon>Haplorrhini</taxon>
        <taxon>Catarrhini</taxon>
        <taxon>Hominidae</taxon>
        <taxon>Pongo</taxon>
    </lineage>
</organism>
<sequence length="111" mass="12358">MQTPADFPRVERDLVPCPRKVQQQEPTAPPLTPSWGSLPCCLPVYLPGVRPMCPRMRASSRRSPSRTTSRLALRRLIHPISSSSRFWARDPLAKSSWCGKSPGLTVGTCML</sequence>
<protein>
    <submittedName>
        <fullName evidence="1">RPS6KA1 isoform 16</fullName>
    </submittedName>
</protein>
<gene>
    <name evidence="1" type="ORF">CR201_G0042643</name>
</gene>
<accession>A0A2J8SIC7</accession>
<proteinExistence type="predicted"/>
<comment type="caution">
    <text evidence="1">The sequence shown here is derived from an EMBL/GenBank/DDBJ whole genome shotgun (WGS) entry which is preliminary data.</text>
</comment>
<dbReference type="EMBL" id="NDHI03003565">
    <property type="protein sequence ID" value="PNJ20534.1"/>
    <property type="molecule type" value="Genomic_DNA"/>
</dbReference>
<name>A0A2J8SIC7_PONAB</name>